<feature type="region of interest" description="Disordered" evidence="1">
    <location>
        <begin position="1"/>
        <end position="28"/>
    </location>
</feature>
<keyword evidence="2" id="KW-0812">Transmembrane</keyword>
<dbReference type="PANTHER" id="PTHR45856:SF24">
    <property type="entry name" value="FUNGAL LIPASE-LIKE DOMAIN-CONTAINING PROTEIN"/>
    <property type="match status" value="1"/>
</dbReference>
<dbReference type="GeneID" id="17357566"/>
<dbReference type="InterPro" id="IPR002921">
    <property type="entry name" value="Fungal_lipase-type"/>
</dbReference>
<evidence type="ECO:0000256" key="1">
    <source>
        <dbReference type="SAM" id="MobiDB-lite"/>
    </source>
</evidence>
<proteinExistence type="predicted"/>
<feature type="region of interest" description="Disordered" evidence="1">
    <location>
        <begin position="728"/>
        <end position="812"/>
    </location>
</feature>
<feature type="domain" description="Fungal lipase-type" evidence="3">
    <location>
        <begin position="811"/>
        <end position="840"/>
    </location>
</feature>
<feature type="domain" description="Fungal lipase-type" evidence="3">
    <location>
        <begin position="911"/>
        <end position="957"/>
    </location>
</feature>
<feature type="compositionally biased region" description="Acidic residues" evidence="1">
    <location>
        <begin position="683"/>
        <end position="700"/>
    </location>
</feature>
<keyword evidence="2" id="KW-1133">Transmembrane helix</keyword>
<feature type="transmembrane region" description="Helical" evidence="2">
    <location>
        <begin position="177"/>
        <end position="200"/>
    </location>
</feature>
<dbReference type="AlphaFoldDB" id="E1Z7D3"/>
<feature type="transmembrane region" description="Helical" evidence="2">
    <location>
        <begin position="92"/>
        <end position="111"/>
    </location>
</feature>
<dbReference type="GO" id="GO:0006629">
    <property type="term" value="P:lipid metabolic process"/>
    <property type="evidence" value="ECO:0007669"/>
    <property type="project" value="InterPro"/>
</dbReference>
<dbReference type="Gene3D" id="3.40.50.1820">
    <property type="entry name" value="alpha/beta hydrolase"/>
    <property type="match status" value="2"/>
</dbReference>
<feature type="region of interest" description="Disordered" evidence="1">
    <location>
        <begin position="1115"/>
        <end position="1134"/>
    </location>
</feature>
<dbReference type="InterPro" id="IPR029058">
    <property type="entry name" value="AB_hydrolase_fold"/>
</dbReference>
<feature type="transmembrane region" description="Helical" evidence="2">
    <location>
        <begin position="288"/>
        <end position="309"/>
    </location>
</feature>
<feature type="compositionally biased region" description="Low complexity" evidence="1">
    <location>
        <begin position="1"/>
        <end position="11"/>
    </location>
</feature>
<gene>
    <name evidence="4" type="ORF">CHLNCDRAFT_141940</name>
</gene>
<dbReference type="Proteomes" id="UP000008141">
    <property type="component" value="Unassembled WGS sequence"/>
</dbReference>
<dbReference type="PANTHER" id="PTHR45856">
    <property type="entry name" value="ALPHA/BETA-HYDROLASES SUPERFAMILY PROTEIN"/>
    <property type="match status" value="1"/>
</dbReference>
<dbReference type="OrthoDB" id="514788at2759"/>
<sequence length="1134" mass="118817">MTGEAPAAGAPDLPPGAGGDCEQGLATERGATDGAPHLRIEFISEAHTRRVLFFQGVLGLAAWGLLIWEVVVQYCPESSSLMHGVQLEAVNLTVASLCLALLGGVGAWFGASLARGARRGWGKGWGPRRKYLVAMTSLEVLLELVNLASYLAVNIYSYQTECGWFDTAVDLLNLVAFTAWNILFFLHISRALILLPAGSWQRLARRLRRWRTAQQGRCCCRAAGGSDTKAGLRTKRQSSVSGRLRGRSAIGSSPITLDGPGKLAGAAPRQPASALPLPREDARMALRVHLAAFCALWVPLQAFIVAAVLKSMDVYGANILYVCPSGSTDGACAQPLSPDEMRALQPDSDCRHWTWVCSLSGAYLASLVAAVGLMLLPPLTFLAIMLLVRAEYRRLPYTPYRVVNVMARLTLRTRVAASLFFLTCLIFAFYLNLNSCTATMLLWLGLGPMHISMTALLAAEAFLYSPSPPQRCALKLHASLQRFAWTEADAPGVVARRGHPDEPLFCLETALKASYLCLHSYRHFRPGSTLTSLRTAMELYRCRHYEWLREPALVVNCLLCWGPDALVVAFRGTQSMANVRADAQFWRSSHPPQRGVLLLGTRPLVHAGFMAAWAGHGLDAQVLQRVREVLEGRRHAAMSSCVCTVARCCGGRHDGAEEAELASAASAAAAVEMTGYGEGGGVEGEEEENEGEEEEAEGWLSAEDEAAAARAVAAAAAAAGAAAAARGSEGEAASPSHYMPAGDSDSTPPEAPSGGHGVAPPPAPKAAPAAGWPGVEQPPPDGGCSPGGDSPGGSSNGGSDGGSPSSRRRQQQQPFRLLVTGHSLGGAVATLCALDLARHLPLWGFTTVVAPSSPAGCSAAVVAAPSGAPAASAAAAGSGSCSAQPEPGGSSSAADTAAYGGGKAAEPRPQRRPVAVSCYSFGGPRTGNHALAREYWRAVPDSWAVINGQDLVARSPKFLVFFKRCGRVAIVDGRGDLIVNPSEQQQACHASGGPGRRPMWIVCHSFLESHVQRSYHASLAQHQLVSYNRSFAAILRGQRGGKGLSGGAEAVTLLAANPAVRELLLKPLAMQPASLRCHLSVGAAGGGQGAREAPPWAAAAGEAPQVIVVGSAAAGRDAEAGRSGADGPPGEAEP</sequence>
<name>E1Z7D3_CHLVA</name>
<feature type="transmembrane region" description="Helical" evidence="2">
    <location>
        <begin position="409"/>
        <end position="430"/>
    </location>
</feature>
<accession>E1Z7D3</accession>
<dbReference type="EMBL" id="GL433838">
    <property type="protein sequence ID" value="EFN58152.1"/>
    <property type="molecule type" value="Genomic_DNA"/>
</dbReference>
<feature type="transmembrane region" description="Helical" evidence="2">
    <location>
        <begin position="362"/>
        <end position="388"/>
    </location>
</feature>
<dbReference type="InterPro" id="IPR051218">
    <property type="entry name" value="Sec_MonoDiacylglyc_Lipase"/>
</dbReference>
<evidence type="ECO:0000313" key="4">
    <source>
        <dbReference type="EMBL" id="EFN58152.1"/>
    </source>
</evidence>
<feature type="compositionally biased region" description="Low complexity" evidence="1">
    <location>
        <begin position="873"/>
        <end position="883"/>
    </location>
</feature>
<dbReference type="RefSeq" id="XP_005850254.1">
    <property type="nucleotide sequence ID" value="XM_005850192.1"/>
</dbReference>
<feature type="region of interest" description="Disordered" evidence="1">
    <location>
        <begin position="675"/>
        <end position="700"/>
    </location>
</feature>
<keyword evidence="5" id="KW-1185">Reference proteome</keyword>
<evidence type="ECO:0000256" key="2">
    <source>
        <dbReference type="SAM" id="Phobius"/>
    </source>
</evidence>
<feature type="transmembrane region" description="Helical" evidence="2">
    <location>
        <begin position="51"/>
        <end position="72"/>
    </location>
</feature>
<dbReference type="Pfam" id="PF01764">
    <property type="entry name" value="Lipase_3"/>
    <property type="match status" value="2"/>
</dbReference>
<feature type="transmembrane region" description="Helical" evidence="2">
    <location>
        <begin position="131"/>
        <end position="157"/>
    </location>
</feature>
<reference evidence="4 5" key="1">
    <citation type="journal article" date="2010" name="Plant Cell">
        <title>The Chlorella variabilis NC64A genome reveals adaptation to photosymbiosis, coevolution with viruses, and cryptic sex.</title>
        <authorList>
            <person name="Blanc G."/>
            <person name="Duncan G."/>
            <person name="Agarkova I."/>
            <person name="Borodovsky M."/>
            <person name="Gurnon J."/>
            <person name="Kuo A."/>
            <person name="Lindquist E."/>
            <person name="Lucas S."/>
            <person name="Pangilinan J."/>
            <person name="Polle J."/>
            <person name="Salamov A."/>
            <person name="Terry A."/>
            <person name="Yamada T."/>
            <person name="Dunigan D.D."/>
            <person name="Grigoriev I.V."/>
            <person name="Claverie J.M."/>
            <person name="Van Etten J.L."/>
        </authorList>
    </citation>
    <scope>NUCLEOTIDE SEQUENCE [LARGE SCALE GENOMIC DNA]</scope>
    <source>
        <strain evidence="4 5">NC64A</strain>
    </source>
</reference>
<feature type="compositionally biased region" description="Gly residues" evidence="1">
    <location>
        <begin position="784"/>
        <end position="801"/>
    </location>
</feature>
<dbReference type="SUPFAM" id="SSF53474">
    <property type="entry name" value="alpha/beta-Hydrolases"/>
    <property type="match status" value="1"/>
</dbReference>
<dbReference type="KEGG" id="cvr:CHLNCDRAFT_141940"/>
<feature type="region of interest" description="Disordered" evidence="1">
    <location>
        <begin position="873"/>
        <end position="911"/>
    </location>
</feature>
<evidence type="ECO:0000313" key="5">
    <source>
        <dbReference type="Proteomes" id="UP000008141"/>
    </source>
</evidence>
<keyword evidence="2" id="KW-0472">Membrane</keyword>
<protein>
    <recommendedName>
        <fullName evidence="3">Fungal lipase-type domain-containing protein</fullName>
    </recommendedName>
</protein>
<evidence type="ECO:0000259" key="3">
    <source>
        <dbReference type="Pfam" id="PF01764"/>
    </source>
</evidence>
<organism evidence="5">
    <name type="scientific">Chlorella variabilis</name>
    <name type="common">Green alga</name>
    <dbReference type="NCBI Taxonomy" id="554065"/>
    <lineage>
        <taxon>Eukaryota</taxon>
        <taxon>Viridiplantae</taxon>
        <taxon>Chlorophyta</taxon>
        <taxon>core chlorophytes</taxon>
        <taxon>Trebouxiophyceae</taxon>
        <taxon>Chlorellales</taxon>
        <taxon>Chlorellaceae</taxon>
        <taxon>Chlorella clade</taxon>
        <taxon>Chlorella</taxon>
    </lineage>
</organism>
<dbReference type="InParanoid" id="E1Z7D3"/>